<sequence>MRHADPSDQPEAARPAFGRRGRRAPAPLVIDGEAVLVSRRPRLALAAAPAAAPTTDGRAGPARLPRRPREESRDLIFSGLFARPSSAVPAQNRSTRRFGALPLVGGAAAGLVTMAAVAFAAMPSAPSLHAADMSRGGVTVSEVVARVGARNEGEVLSVEGVIRNAGKAPAAVPPLKLSLSAADGVVRAKPVVPLARPLGPGEVLRFQTMVAVPKGAVAGGTLDLGFWEPVS</sequence>
<keyword evidence="2" id="KW-1185">Reference proteome</keyword>
<evidence type="ECO:0000313" key="1">
    <source>
        <dbReference type="EMBL" id="WAJ29859.1"/>
    </source>
</evidence>
<dbReference type="Proteomes" id="UP001163223">
    <property type="component" value="Chromosome"/>
</dbReference>
<accession>A0ACD4NSW9</accession>
<reference evidence="1" key="1">
    <citation type="submission" date="2022-11" db="EMBL/GenBank/DDBJ databases">
        <title>beta-Carotene-producing bacterium, Jeongeuplla avenae sp. nov., alleviates the salt stress of Arabidopsis seedlings.</title>
        <authorList>
            <person name="Jiang L."/>
            <person name="Lee J."/>
        </authorList>
    </citation>
    <scope>NUCLEOTIDE SEQUENCE</scope>
    <source>
        <strain evidence="1">DY_R2A_6</strain>
    </source>
</reference>
<evidence type="ECO:0000313" key="2">
    <source>
        <dbReference type="Proteomes" id="UP001163223"/>
    </source>
</evidence>
<protein>
    <submittedName>
        <fullName evidence="1">Uncharacterized protein</fullName>
    </submittedName>
</protein>
<name>A0ACD4NSW9_9HYPH</name>
<dbReference type="EMBL" id="CP113520">
    <property type="protein sequence ID" value="WAJ29859.1"/>
    <property type="molecule type" value="Genomic_DNA"/>
</dbReference>
<gene>
    <name evidence="1" type="ORF">OXU80_06460</name>
</gene>
<proteinExistence type="predicted"/>
<organism evidence="1 2">
    <name type="scientific">Antarcticirhabdus aurantiaca</name>
    <dbReference type="NCBI Taxonomy" id="2606717"/>
    <lineage>
        <taxon>Bacteria</taxon>
        <taxon>Pseudomonadati</taxon>
        <taxon>Pseudomonadota</taxon>
        <taxon>Alphaproteobacteria</taxon>
        <taxon>Hyphomicrobiales</taxon>
        <taxon>Aurantimonadaceae</taxon>
        <taxon>Antarcticirhabdus</taxon>
    </lineage>
</organism>